<dbReference type="InterPro" id="IPR051043">
    <property type="entry name" value="Sulfatase_Mod_Factor_Kinase"/>
</dbReference>
<evidence type="ECO:0000256" key="1">
    <source>
        <dbReference type="PROSITE-ProRule" id="PRU00339"/>
    </source>
</evidence>
<dbReference type="PROSITE" id="PS50293">
    <property type="entry name" value="TPR_REGION"/>
    <property type="match status" value="1"/>
</dbReference>
<reference evidence="3" key="1">
    <citation type="submission" date="2006-06" db="EMBL/GenBank/DDBJ databases">
        <title>Complete sequence of Trichodesmium erythraeum IMS101.</title>
        <authorList>
            <consortium name="US DOE Joint Genome Institute"/>
            <person name="Copeland A."/>
            <person name="Lucas S."/>
            <person name="Lapidus A."/>
            <person name="Barry K."/>
            <person name="Detter J.C."/>
            <person name="Glavina del Rio T."/>
            <person name="Hammon N."/>
            <person name="Israni S."/>
            <person name="Dalin E."/>
            <person name="Tice H."/>
            <person name="Pitluck S."/>
            <person name="Kiss H."/>
            <person name="Munk A.C."/>
            <person name="Brettin T."/>
            <person name="Bruce D."/>
            <person name="Han C."/>
            <person name="Tapia R."/>
            <person name="Gilna P."/>
            <person name="Schmutz J."/>
            <person name="Larimer F."/>
            <person name="Land M."/>
            <person name="Hauser L."/>
            <person name="Kyrpides N."/>
            <person name="Kim E."/>
            <person name="Richardson P."/>
        </authorList>
    </citation>
    <scope>NUCLEOTIDE SEQUENCE [LARGE SCALE GENOMIC DNA]</scope>
    <source>
        <strain evidence="3">IMS101</strain>
    </source>
</reference>
<dbReference type="Pfam" id="PF03781">
    <property type="entry name" value="FGE-sulfatase"/>
    <property type="match status" value="1"/>
</dbReference>
<dbReference type="InterPro" id="IPR005532">
    <property type="entry name" value="SUMF_dom"/>
</dbReference>
<keyword evidence="1" id="KW-0802">TPR repeat</keyword>
<feature type="repeat" description="TPR" evidence="1">
    <location>
        <begin position="602"/>
        <end position="635"/>
    </location>
</feature>
<feature type="repeat" description="TPR" evidence="1">
    <location>
        <begin position="568"/>
        <end position="601"/>
    </location>
</feature>
<dbReference type="RefSeq" id="WP_011612959.1">
    <property type="nucleotide sequence ID" value="NC_008312.1"/>
</dbReference>
<accession>Q10YQ7</accession>
<dbReference type="InterPro" id="IPR019734">
    <property type="entry name" value="TPR_rpt"/>
</dbReference>
<feature type="domain" description="Sulfatase-modifying factor enzyme-like" evidence="2">
    <location>
        <begin position="696"/>
        <end position="922"/>
    </location>
</feature>
<dbReference type="PANTHER" id="PTHR23150:SF19">
    <property type="entry name" value="FORMYLGLYCINE-GENERATING ENZYME"/>
    <property type="match status" value="1"/>
</dbReference>
<dbReference type="KEGG" id="ter:Tery_3529"/>
<dbReference type="SMART" id="SM00028">
    <property type="entry name" value="TPR"/>
    <property type="match status" value="3"/>
</dbReference>
<dbReference type="eggNOG" id="COG0457">
    <property type="taxonomic scope" value="Bacteria"/>
</dbReference>
<dbReference type="GO" id="GO:0120147">
    <property type="term" value="F:formylglycine-generating oxidase activity"/>
    <property type="evidence" value="ECO:0007669"/>
    <property type="project" value="TreeGrafter"/>
</dbReference>
<dbReference type="HOGENOM" id="CLU_323605_0_0_3"/>
<dbReference type="EMBL" id="CP000393">
    <property type="protein sequence ID" value="ABG52617.1"/>
    <property type="molecule type" value="Genomic_DNA"/>
</dbReference>
<dbReference type="InterPro" id="IPR016187">
    <property type="entry name" value="CTDL_fold"/>
</dbReference>
<dbReference type="SUPFAM" id="SSF48452">
    <property type="entry name" value="TPR-like"/>
    <property type="match status" value="1"/>
</dbReference>
<dbReference type="Gene3D" id="3.90.1580.10">
    <property type="entry name" value="paralog of FGE (formylglycine-generating enzyme)"/>
    <property type="match status" value="1"/>
</dbReference>
<dbReference type="Gene3D" id="1.25.40.10">
    <property type="entry name" value="Tetratricopeptide repeat domain"/>
    <property type="match status" value="1"/>
</dbReference>
<dbReference type="SUPFAM" id="SSF56436">
    <property type="entry name" value="C-type lectin-like"/>
    <property type="match status" value="1"/>
</dbReference>
<dbReference type="PANTHER" id="PTHR23150">
    <property type="entry name" value="SULFATASE MODIFYING FACTOR 1, 2"/>
    <property type="match status" value="1"/>
</dbReference>
<dbReference type="AlphaFoldDB" id="Q10YQ7"/>
<dbReference type="PROSITE" id="PS50005">
    <property type="entry name" value="TPR"/>
    <property type="match status" value="2"/>
</dbReference>
<dbReference type="Pfam" id="PF13432">
    <property type="entry name" value="TPR_16"/>
    <property type="match status" value="1"/>
</dbReference>
<sequence length="929" mass="106524">MPIPLLPLLAPAAASAWNGVVNAFNGASGRTMQQNLEGQRLAHQKELQEKQIVAQFEIEYMRTMSQIKLQQNNQQFQQKLEIARQEFQGKIVEYQCQENRKLQEFIKAVDMQIAKSNQEFQTWLFQQQKQLQIESAQYNRETQYLNAVYQRETTLEIKELDNWPLKNYSWQILQYHQGRDPIPVQIILAPPEIDFDRFEHLNKTSTSTFPKVEKRLSQHLRNFLEKHYPLENQQRPTELIDHTWDSNRFAGGSAVKTIFSRLKSEPILLIESEVDGDLINIKVAYWSGGQEISPFYKTIISQLHYPKVLYEFAIQRALHWETNVKQKLLARGKTEQEINQKFAGDNALNLSIYREDKELQAEGIEFEIAYKTNSKDFGKLSALLGAYHNVIAALFTDIHYLINTNLSPKLPELLAELETEFSIEKCLADDLFQMVVESYIGSLKAMEQDRSELVPGFAADIAFGLTGLSNSNLAEKMLDFCFESWLSSRYLSVENGKEKFDMVAKNLLPLDQEFIGKVNRCLVGLGQQKKLSLINSCYLRGIDKFNLEKYEEAIIDFGYVISLNPKFADGYYRRGLAYIQLENYGDAVDDLTQVIRLDPSHAVAFNYRGYAYYKLGEYQWAVDDYNRAINLGLTEAVKNRDIVLGVWEEIKRQQESKGDLFTFEVITVNNTGKVISSNQGSARQKFEDLGSGIKLEMVYIPGGSFLMGSAGNEGSRRSNEGPQHEVTLQPFYMSKYPITQDQYQAIMGNNPSYFKGGSRPVEQVNWHNATEFCQKLSSKIGKIYRLPSESQWEYACRAGTTTPFYFGETITSELVNYRGDHSYGNAPKGIYRGETTDVGSFPPNAFGIYDMHGNVWEWCADDGHENYNGAPTDGSVWLDGEKNGSPLRGGSWYFIPNYCRSAVRDYYFRRDDPYYFIGFRLVCDGGRTL</sequence>
<dbReference type="InterPro" id="IPR042095">
    <property type="entry name" value="SUMF_sf"/>
</dbReference>
<evidence type="ECO:0000313" key="3">
    <source>
        <dbReference type="EMBL" id="ABG52617.1"/>
    </source>
</evidence>
<dbReference type="InterPro" id="IPR011990">
    <property type="entry name" value="TPR-like_helical_dom_sf"/>
</dbReference>
<dbReference type="eggNOG" id="COG1262">
    <property type="taxonomic scope" value="Bacteria"/>
</dbReference>
<proteinExistence type="predicted"/>
<protein>
    <recommendedName>
        <fullName evidence="2">Sulfatase-modifying factor enzyme-like domain-containing protein</fullName>
    </recommendedName>
</protein>
<evidence type="ECO:0000259" key="2">
    <source>
        <dbReference type="Pfam" id="PF03781"/>
    </source>
</evidence>
<gene>
    <name evidence="3" type="ordered locus">Tery_3529</name>
</gene>
<name>Q10YQ7_TRIEI</name>
<dbReference type="STRING" id="203124.Tery_3529"/>
<organism evidence="3">
    <name type="scientific">Trichodesmium erythraeum (strain IMS101)</name>
    <dbReference type="NCBI Taxonomy" id="203124"/>
    <lineage>
        <taxon>Bacteria</taxon>
        <taxon>Bacillati</taxon>
        <taxon>Cyanobacteriota</taxon>
        <taxon>Cyanophyceae</taxon>
        <taxon>Oscillatoriophycideae</taxon>
        <taxon>Oscillatoriales</taxon>
        <taxon>Microcoleaceae</taxon>
        <taxon>Trichodesmium</taxon>
    </lineage>
</organism>